<name>A0A0D2CQV8_9EURO</name>
<dbReference type="AlphaFoldDB" id="A0A0D2CQV8"/>
<evidence type="ECO:0000256" key="1">
    <source>
        <dbReference type="ARBA" id="ARBA00023242"/>
    </source>
</evidence>
<dbReference type="EMBL" id="KN847040">
    <property type="protein sequence ID" value="KIW33578.1"/>
    <property type="molecule type" value="Genomic_DNA"/>
</dbReference>
<dbReference type="GO" id="GO:0003677">
    <property type="term" value="F:DNA binding"/>
    <property type="evidence" value="ECO:0007669"/>
    <property type="project" value="InterPro"/>
</dbReference>
<dbReference type="GO" id="GO:0008270">
    <property type="term" value="F:zinc ion binding"/>
    <property type="evidence" value="ECO:0007669"/>
    <property type="project" value="InterPro"/>
</dbReference>
<dbReference type="PANTHER" id="PTHR47425">
    <property type="entry name" value="FARB-RELATED"/>
    <property type="match status" value="1"/>
</dbReference>
<keyword evidence="5" id="KW-1185">Reference proteome</keyword>
<dbReference type="HOGENOM" id="CLU_006329_3_3_1"/>
<dbReference type="Pfam" id="PF04082">
    <property type="entry name" value="Fungal_trans"/>
    <property type="match status" value="1"/>
</dbReference>
<dbReference type="GO" id="GO:0006351">
    <property type="term" value="P:DNA-templated transcription"/>
    <property type="evidence" value="ECO:0007669"/>
    <property type="project" value="InterPro"/>
</dbReference>
<evidence type="ECO:0000256" key="2">
    <source>
        <dbReference type="SAM" id="MobiDB-lite"/>
    </source>
</evidence>
<evidence type="ECO:0000313" key="4">
    <source>
        <dbReference type="EMBL" id="KIW33578.1"/>
    </source>
</evidence>
<sequence>MKAVKVAFDDAAKRLADPSLGDTTFGRLADKAQFGLVNGFLNDCKAERVNFLGGVADLASSSLGTDHLTNIYRSSSVESPSTRSAGSSANKVSEANRNFLRAKGALDFPPTDICDRLLRTYFHQVHPFLPIVQPNDFLVQYEAGGPCSTDLVLLWSMFLAAANFLDVETLTMLGYSSRKMAKRAMYQKAKACFHTCTGQSRTVHIQSALLMGLWISDLEGDTTAWHWTGVAIALYQCARVACRTDSHSNRGAGSFPSENRLMPLIWWNCCIRDAWLSLALGRSMRAAWRENFALPSVTDMSDYMTGMPDALKIKYLPGDLTVLHDLWVDLLKTSLVLKRILAIRDQFMSVPVPQDKFSGMESELLCVSRSCEEKLYGRSGIVLAHGYQLEFYVWTVTSVLYHLRGSLKAQWSNSQTGRDPSISPSEMRSLLFRCSTALDKLIVEDAIRTSPPMLIFALCPVIQLQLMNSIHPNSLAQQAAIHHLELYMLVVQELQHTYWSADFLFDVCSHAMKQPQIATKRDHPARTMTVPAKPPPGSNLAVEGRTSGYLDSSPVEFLPDVLSCESDRLRDSRVSLDAYNIKTSAFIRTGEVEQGSESTKPVSPLVPLEWSIFDDLGVNWSLGGAEEYNTAAFS</sequence>
<keyword evidence="1" id="KW-0539">Nucleus</keyword>
<dbReference type="STRING" id="569365.A0A0D2CQV8"/>
<feature type="domain" description="Xylanolytic transcriptional activator regulatory" evidence="3">
    <location>
        <begin position="224"/>
        <end position="301"/>
    </location>
</feature>
<dbReference type="InterPro" id="IPR007219">
    <property type="entry name" value="XnlR_reg_dom"/>
</dbReference>
<organism evidence="4 5">
    <name type="scientific">Cladophialophora immunda</name>
    <dbReference type="NCBI Taxonomy" id="569365"/>
    <lineage>
        <taxon>Eukaryota</taxon>
        <taxon>Fungi</taxon>
        <taxon>Dikarya</taxon>
        <taxon>Ascomycota</taxon>
        <taxon>Pezizomycotina</taxon>
        <taxon>Eurotiomycetes</taxon>
        <taxon>Chaetothyriomycetidae</taxon>
        <taxon>Chaetothyriales</taxon>
        <taxon>Herpotrichiellaceae</taxon>
        <taxon>Cladophialophora</taxon>
    </lineage>
</organism>
<feature type="region of interest" description="Disordered" evidence="2">
    <location>
        <begin position="518"/>
        <end position="539"/>
    </location>
</feature>
<accession>A0A0D2CQV8</accession>
<dbReference type="RefSeq" id="XP_016253794.1">
    <property type="nucleotide sequence ID" value="XM_016386866.1"/>
</dbReference>
<reference evidence="4 5" key="1">
    <citation type="submission" date="2015-01" db="EMBL/GenBank/DDBJ databases">
        <title>The Genome Sequence of Cladophialophora immunda CBS83496.</title>
        <authorList>
            <consortium name="The Broad Institute Genomics Platform"/>
            <person name="Cuomo C."/>
            <person name="de Hoog S."/>
            <person name="Gorbushina A."/>
            <person name="Stielow B."/>
            <person name="Teixiera M."/>
            <person name="Abouelleil A."/>
            <person name="Chapman S.B."/>
            <person name="Priest M."/>
            <person name="Young S.K."/>
            <person name="Wortman J."/>
            <person name="Nusbaum C."/>
            <person name="Birren B."/>
        </authorList>
    </citation>
    <scope>NUCLEOTIDE SEQUENCE [LARGE SCALE GENOMIC DNA]</scope>
    <source>
        <strain evidence="4 5">CBS 83496</strain>
    </source>
</reference>
<dbReference type="GeneID" id="27339610"/>
<proteinExistence type="predicted"/>
<dbReference type="CDD" id="cd12148">
    <property type="entry name" value="fungal_TF_MHR"/>
    <property type="match status" value="1"/>
</dbReference>
<dbReference type="InterPro" id="IPR052761">
    <property type="entry name" value="Fungal_Detox/Toxin_TFs"/>
</dbReference>
<dbReference type="Proteomes" id="UP000054466">
    <property type="component" value="Unassembled WGS sequence"/>
</dbReference>
<dbReference type="VEuPathDB" id="FungiDB:PV07_00416"/>
<dbReference type="SMART" id="SM00906">
    <property type="entry name" value="Fungal_trans"/>
    <property type="match status" value="1"/>
</dbReference>
<evidence type="ECO:0000313" key="5">
    <source>
        <dbReference type="Proteomes" id="UP000054466"/>
    </source>
</evidence>
<dbReference type="OrthoDB" id="4161332at2759"/>
<gene>
    <name evidence="4" type="ORF">PV07_00416</name>
</gene>
<dbReference type="PANTHER" id="PTHR47425:SF3">
    <property type="entry name" value="ZN(II)2CYS6 TRANSCRIPTION FACTOR (EUROFUNG)"/>
    <property type="match status" value="1"/>
</dbReference>
<protein>
    <recommendedName>
        <fullName evidence="3">Xylanolytic transcriptional activator regulatory domain-containing protein</fullName>
    </recommendedName>
</protein>
<evidence type="ECO:0000259" key="3">
    <source>
        <dbReference type="SMART" id="SM00906"/>
    </source>
</evidence>